<keyword evidence="8 13" id="KW-0238">DNA-binding</keyword>
<dbReference type="eggNOG" id="COG1074">
    <property type="taxonomic scope" value="Bacteria"/>
</dbReference>
<dbReference type="SUPFAM" id="SSF52980">
    <property type="entry name" value="Restriction endonuclease-like"/>
    <property type="match status" value="1"/>
</dbReference>
<evidence type="ECO:0000256" key="9">
    <source>
        <dbReference type="ARBA" id="ARBA00023204"/>
    </source>
</evidence>
<dbReference type="PANTHER" id="PTHR11070:SF48">
    <property type="entry name" value="ATP-DEPENDENT HELICASE_NUCLEASE SUBUNIT A"/>
    <property type="match status" value="1"/>
</dbReference>
<comment type="cofactor">
    <cofactor evidence="13">
        <name>Mg(2+)</name>
        <dbReference type="ChEBI" id="CHEBI:18420"/>
    </cofactor>
</comment>
<reference evidence="18 21" key="1">
    <citation type="journal article" date="2015" name="Genome Announc.">
        <title>Complete Genome Sequence of the Nitrogen-Fixing and Solvent-Producing Clostridium pasteurianum DSM 525.</title>
        <authorList>
            <person name="Poehlein A."/>
            <person name="Grosse-Honebrink A."/>
            <person name="Zhang Y."/>
            <person name="Minton N.P."/>
            <person name="Daniel R."/>
        </authorList>
    </citation>
    <scope>NUCLEOTIDE SEQUENCE [LARGE SCALE GENOMIC DNA]</scope>
    <source>
        <strain evidence="18">DSM 525</strain>
        <strain evidence="21">DSM 525 / ATCC 6013</strain>
    </source>
</reference>
<dbReference type="EMBL" id="CP009268">
    <property type="protein sequence ID" value="AJA52269.1"/>
    <property type="molecule type" value="Genomic_DNA"/>
</dbReference>
<evidence type="ECO:0000313" key="19">
    <source>
        <dbReference type="EMBL" id="KRU11721.1"/>
    </source>
</evidence>
<protein>
    <recommendedName>
        <fullName evidence="13">ATP-dependent helicase/nuclease subunit A</fullName>
        <ecNumber evidence="13">3.1.-.-</ecNumber>
        <ecNumber evidence="13">5.6.2.4</ecNumber>
    </recommendedName>
    <alternativeName>
        <fullName evidence="13">ATP-dependent helicase/nuclease AddA</fullName>
    </alternativeName>
    <alternativeName>
        <fullName evidence="13">DNA 3'-5' helicase AddA</fullName>
    </alternativeName>
</protein>
<comment type="subunit">
    <text evidence="13">Heterodimer of AddA and AddB/RexB.</text>
</comment>
<dbReference type="PANTHER" id="PTHR11070">
    <property type="entry name" value="UVRD / RECB / PCRA DNA HELICASE FAMILY MEMBER"/>
    <property type="match status" value="1"/>
</dbReference>
<dbReference type="Pfam" id="PF13361">
    <property type="entry name" value="UvrD_C"/>
    <property type="match status" value="1"/>
</dbReference>
<feature type="domain" description="UvrD-like helicase ATP-binding" evidence="16">
    <location>
        <begin position="4"/>
        <end position="477"/>
    </location>
</feature>
<evidence type="ECO:0000256" key="1">
    <source>
        <dbReference type="ARBA" id="ARBA00022722"/>
    </source>
</evidence>
<keyword evidence="15" id="KW-0175">Coiled coil</keyword>
<comment type="function">
    <text evidence="13">The heterodimer acts as both an ATP-dependent DNA helicase and an ATP-dependent, dual-direction single-stranded exonuclease. Recognizes the chi site generating a DNA molecule suitable for the initiation of homologous recombination. The AddA nuclease domain is required for chi fragment generation; this subunit has the helicase and 3' -&gt; 5' nuclease activities.</text>
</comment>
<sequence length="1317" mass="154503">MMGNNWTEEQIEAIETRGCNLLVAAAAGAGKTAVLVERIIKMITDREKPVDIDRLLVVTFTNAAAAEMRERIANELSRKLFEEPESKLLQRQLVLLNKARITTIHSFCLDVIRNYFQLIDLDPKFRIADDTETVLLKNETIEELFDKKYQEENNEDFLNLVECYCSNRDDSALMEITIFLYNFAKSSPYPKEWICKASEVFNIKEDFNFQNSIWVKSILSGTMIELEGISKMIEKSLRIINNEETLKAYLETYEDDLSMINNLIRESKISWNNFIDYLRNVKFLSLKRCGKDVDKDKKEQVQKIRDKYKKQIKDIQEEILNSIGEKVLIHIKELYPMMKCLGELVLEFDRKYIEKKRLRGLIDFNDFEHLTLEILTDKEENGKVIPSKAALELKERYEEILIDEYQDSNLVQEVILSTISRSESKNPNMFMVGDVKQSIYRFRQAKPELFLRKYSNYSSEAGAKDRKILLFKNFRSRKTVLDGVNYIFKAIMSENIGELNYDEKEELKASAEFKEINREEFTELGVNEIHIIEKNKNQNNINKELVLIDQEEEQENIDNIRLEARMAALRIKELVSKRDKSYAVFDKGLGDYRSVQYKDIVILLRATTNWSSTFVEELKNFDIPVFSDTGTGYFETTEIKTILSLLQIIDNPLQDIPLLSVLRSPIASFTDEELIDIRSINRNIKFYEAMNIIVDRYNDLFNKNLEIIYAENDDYNENRFEHLKEILDNTSKEEIYAEYDDATKDIDEYIKIDRENSISKPLTKKCCDFINKLKQFRSLSIHMPIDEFIWYLYSETGYYSYAGAMPSGIQRQANLRILFQRAKSYENTSYKGLFNFINFINKLKISSKDMGSAKILGENENVVRIMSIHKSKGLEFPVVILSGCGKNFNLRDITNQILFHHELGIGPDYVNFRRRISYPTIFKNVIKKKIKFENLSEEMRILYVALTRAKEKLIITGAVNNIENASKNWSEDIDNLEDKISENIILKGKSYLDWIGPAIIKHRDGKILREVANISISDVCNIHSESNWKIKLWNREKILKEDRKSVEEVYNNKNDVEDKNLNKIDIIKEILLEIENKEPRTPYYDEINRRLSWEYKYNFLKGIPSSISVTELKRQQNSQDEYSRNVFPPVLKKRPIFLEEKKDLTPAEKGTAMHAVMQRLDFNLPVTEESIKEQVYRMVSREFITEKQAETIDIGKIERFFQSNLGKRMLSAENIKREIPFVMRLKVSEVYRELPEDSCKDEIIVLQGAMDCYFEEEDGLVIVDYKTDYVTDKNIDIVVEKYKNQIKYYAEALRKITDKIVKEQYLYLFYNGSIVKI</sequence>
<keyword evidence="4 13" id="KW-0378">Hydrolase</keyword>
<comment type="catalytic activity">
    <reaction evidence="12 13">
        <text>ATP + H2O = ADP + phosphate + H(+)</text>
        <dbReference type="Rhea" id="RHEA:13065"/>
        <dbReference type="ChEBI" id="CHEBI:15377"/>
        <dbReference type="ChEBI" id="CHEBI:15378"/>
        <dbReference type="ChEBI" id="CHEBI:30616"/>
        <dbReference type="ChEBI" id="CHEBI:43474"/>
        <dbReference type="ChEBI" id="CHEBI:456216"/>
        <dbReference type="EC" id="5.6.2.4"/>
    </reaction>
</comment>
<dbReference type="GeneID" id="93074357"/>
<organism evidence="18 21">
    <name type="scientific">Clostridium pasteurianum DSM 525 = ATCC 6013</name>
    <dbReference type="NCBI Taxonomy" id="1262449"/>
    <lineage>
        <taxon>Bacteria</taxon>
        <taxon>Bacillati</taxon>
        <taxon>Bacillota</taxon>
        <taxon>Clostridia</taxon>
        <taxon>Eubacteriales</taxon>
        <taxon>Clostridiaceae</taxon>
        <taxon>Clostridium</taxon>
    </lineage>
</organism>
<dbReference type="PROSITE" id="PS51198">
    <property type="entry name" value="UVRD_HELICASE_ATP_BIND"/>
    <property type="match status" value="1"/>
</dbReference>
<dbReference type="EMBL" id="JPGY02000001">
    <property type="protein sequence ID" value="KRU11721.1"/>
    <property type="molecule type" value="Genomic_DNA"/>
</dbReference>
<evidence type="ECO:0000313" key="18">
    <source>
        <dbReference type="EMBL" id="AJA52269.1"/>
    </source>
</evidence>
<evidence type="ECO:0000256" key="10">
    <source>
        <dbReference type="ARBA" id="ARBA00023235"/>
    </source>
</evidence>
<dbReference type="PATRIC" id="fig|1262449.7.peg.2225"/>
<evidence type="ECO:0000256" key="4">
    <source>
        <dbReference type="ARBA" id="ARBA00022801"/>
    </source>
</evidence>
<dbReference type="InterPro" id="IPR011604">
    <property type="entry name" value="PDDEXK-like_dom_sf"/>
</dbReference>
<comment type="catalytic activity">
    <reaction evidence="11 13">
        <text>Couples ATP hydrolysis with the unwinding of duplex DNA by translocating in the 3'-5' direction.</text>
        <dbReference type="EC" id="5.6.2.4"/>
    </reaction>
</comment>
<dbReference type="InterPro" id="IPR038726">
    <property type="entry name" value="PDDEXK_AddAB-type"/>
</dbReference>
<keyword evidence="7 13" id="KW-0067">ATP-binding</keyword>
<dbReference type="Gene3D" id="3.40.50.300">
    <property type="entry name" value="P-loop containing nucleotide triphosphate hydrolases"/>
    <property type="match status" value="4"/>
</dbReference>
<dbReference type="EC" id="5.6.2.4" evidence="13"/>
<dbReference type="GO" id="GO:0005829">
    <property type="term" value="C:cytosol"/>
    <property type="evidence" value="ECO:0007669"/>
    <property type="project" value="TreeGrafter"/>
</dbReference>
<evidence type="ECO:0000313" key="21">
    <source>
        <dbReference type="Proteomes" id="UP000030905"/>
    </source>
</evidence>
<dbReference type="Pfam" id="PF12705">
    <property type="entry name" value="PDDEXK_1"/>
    <property type="match status" value="1"/>
</dbReference>
<evidence type="ECO:0000256" key="11">
    <source>
        <dbReference type="ARBA" id="ARBA00034617"/>
    </source>
</evidence>
<dbReference type="EC" id="3.1.-.-" evidence="13"/>
<dbReference type="Proteomes" id="UP000030905">
    <property type="component" value="Chromosome"/>
</dbReference>
<dbReference type="InterPro" id="IPR000212">
    <property type="entry name" value="DNA_helicase_UvrD/REP"/>
</dbReference>
<dbReference type="GO" id="GO:0005524">
    <property type="term" value="F:ATP binding"/>
    <property type="evidence" value="ECO:0007669"/>
    <property type="project" value="UniProtKB-UniRule"/>
</dbReference>
<evidence type="ECO:0000256" key="15">
    <source>
        <dbReference type="SAM" id="Coils"/>
    </source>
</evidence>
<evidence type="ECO:0000256" key="7">
    <source>
        <dbReference type="ARBA" id="ARBA00022840"/>
    </source>
</evidence>
<feature type="coiled-coil region" evidence="15">
    <location>
        <begin position="298"/>
        <end position="325"/>
    </location>
</feature>
<dbReference type="InterPro" id="IPR014016">
    <property type="entry name" value="UvrD-like_ATP-bd"/>
</dbReference>
<evidence type="ECO:0000256" key="13">
    <source>
        <dbReference type="HAMAP-Rule" id="MF_01451"/>
    </source>
</evidence>
<evidence type="ECO:0000259" key="16">
    <source>
        <dbReference type="PROSITE" id="PS51198"/>
    </source>
</evidence>
<evidence type="ECO:0000313" key="20">
    <source>
        <dbReference type="Proteomes" id="UP000028042"/>
    </source>
</evidence>
<gene>
    <name evidence="13 18" type="primary">addA</name>
    <name evidence="18" type="ORF">CLPA_c22110</name>
    <name evidence="19" type="ORF">CP6013_00968</name>
</gene>
<keyword evidence="9 13" id="KW-0234">DNA repair</keyword>
<dbReference type="Proteomes" id="UP000028042">
    <property type="component" value="Unassembled WGS sequence"/>
</dbReference>
<dbReference type="InterPro" id="IPR014017">
    <property type="entry name" value="DNA_helicase_UvrD-like_C"/>
</dbReference>
<evidence type="ECO:0000259" key="17">
    <source>
        <dbReference type="PROSITE" id="PS51217"/>
    </source>
</evidence>
<dbReference type="RefSeq" id="WP_034830019.1">
    <property type="nucleotide sequence ID" value="NZ_ANZB01000002.1"/>
</dbReference>
<dbReference type="Gene3D" id="3.90.320.10">
    <property type="match status" value="1"/>
</dbReference>
<dbReference type="HAMAP" id="MF_01451">
    <property type="entry name" value="AddA"/>
    <property type="match status" value="1"/>
</dbReference>
<dbReference type="FunFam" id="3.40.50.300:FF:001236">
    <property type="entry name" value="ATP-dependent helicase/nuclease subunit A"/>
    <property type="match status" value="1"/>
</dbReference>
<dbReference type="SUPFAM" id="SSF52540">
    <property type="entry name" value="P-loop containing nucleoside triphosphate hydrolases"/>
    <property type="match status" value="1"/>
</dbReference>
<keyword evidence="2 13" id="KW-0547">Nucleotide-binding</keyword>
<dbReference type="InterPro" id="IPR027417">
    <property type="entry name" value="P-loop_NTPase"/>
</dbReference>
<evidence type="ECO:0000256" key="3">
    <source>
        <dbReference type="ARBA" id="ARBA00022763"/>
    </source>
</evidence>
<keyword evidence="3 13" id="KW-0227">DNA damage</keyword>
<dbReference type="GO" id="GO:0043138">
    <property type="term" value="F:3'-5' DNA helicase activity"/>
    <property type="evidence" value="ECO:0007669"/>
    <property type="project" value="UniProtKB-UniRule"/>
</dbReference>
<dbReference type="KEGG" id="cpae:CPAST_c22110"/>
<keyword evidence="10 13" id="KW-0413">Isomerase</keyword>
<dbReference type="KEGG" id="cpat:CLPA_c22110"/>
<evidence type="ECO:0000256" key="12">
    <source>
        <dbReference type="ARBA" id="ARBA00048988"/>
    </source>
</evidence>
<evidence type="ECO:0000256" key="2">
    <source>
        <dbReference type="ARBA" id="ARBA00022741"/>
    </source>
</evidence>
<evidence type="ECO:0000256" key="5">
    <source>
        <dbReference type="ARBA" id="ARBA00022806"/>
    </source>
</evidence>
<dbReference type="InterPro" id="IPR011335">
    <property type="entry name" value="Restrct_endonuc-II-like"/>
</dbReference>
<keyword evidence="1 13" id="KW-0540">Nuclease</keyword>
<keyword evidence="6 13" id="KW-0269">Exonuclease</keyword>
<keyword evidence="5 13" id="KW-0347">Helicase</keyword>
<dbReference type="Pfam" id="PF00580">
    <property type="entry name" value="UvrD-helicase"/>
    <property type="match status" value="1"/>
</dbReference>
<evidence type="ECO:0000256" key="8">
    <source>
        <dbReference type="ARBA" id="ARBA00023125"/>
    </source>
</evidence>
<dbReference type="GO" id="GO:0003690">
    <property type="term" value="F:double-stranded DNA binding"/>
    <property type="evidence" value="ECO:0007669"/>
    <property type="project" value="UniProtKB-UniRule"/>
</dbReference>
<feature type="domain" description="UvrD-like helicase C-terminal" evidence="17">
    <location>
        <begin position="524"/>
        <end position="873"/>
    </location>
</feature>
<feature type="binding site" evidence="14">
    <location>
        <begin position="25"/>
        <end position="32"/>
    </location>
    <ligand>
        <name>ATP</name>
        <dbReference type="ChEBI" id="CHEBI:30616"/>
    </ligand>
</feature>
<dbReference type="GO" id="GO:0008408">
    <property type="term" value="F:3'-5' exonuclease activity"/>
    <property type="evidence" value="ECO:0007669"/>
    <property type="project" value="UniProtKB-UniRule"/>
</dbReference>
<evidence type="ECO:0000256" key="6">
    <source>
        <dbReference type="ARBA" id="ARBA00022839"/>
    </source>
</evidence>
<proteinExistence type="inferred from homology"/>
<dbReference type="GO" id="GO:0033202">
    <property type="term" value="C:DNA helicase complex"/>
    <property type="evidence" value="ECO:0007669"/>
    <property type="project" value="TreeGrafter"/>
</dbReference>
<reference evidence="19" key="2">
    <citation type="submission" date="2015-10" db="EMBL/GenBank/DDBJ databases">
        <title>Improved Draft Genome Sequence of Clostridium pasteurianum Strain ATCC 6013 (DSM 525) Using a Hybrid Next-Generation Sequencing Approach.</title>
        <authorList>
            <person name="Pyne M.E."/>
            <person name="Utturkar S.M."/>
            <person name="Brown S.D."/>
            <person name="Moo-Young M."/>
            <person name="Chung D.A."/>
            <person name="Chou P.C."/>
        </authorList>
    </citation>
    <scope>NUCLEOTIDE SEQUENCE</scope>
    <source>
        <strain evidence="19">ATCC 6013</strain>
    </source>
</reference>
<accession>A0A0H3J2X8</accession>
<dbReference type="NCBIfam" id="TIGR02785">
    <property type="entry name" value="addA_Gpos"/>
    <property type="match status" value="1"/>
</dbReference>
<dbReference type="PROSITE" id="PS51217">
    <property type="entry name" value="UVRD_HELICASE_CTER"/>
    <property type="match status" value="1"/>
</dbReference>
<reference evidence="19 20" key="3">
    <citation type="journal article" name="Genome Announc.">
        <title>Improved Draft Genome Sequence of Clostridium pasteurianum Strain ATCC 6013 (DSM 525) Using a Hybrid Next-Generation Sequencing Approach.</title>
        <authorList>
            <person name="Pyne M.E."/>
            <person name="Utturkar S."/>
            <person name="Brown S.D."/>
            <person name="Moo-Young M."/>
            <person name="Chung D.A."/>
            <person name="Chou C.P."/>
        </authorList>
    </citation>
    <scope>NUCLEOTIDE SEQUENCE [LARGE SCALE GENOMIC DNA]</scope>
    <source>
        <strain evidence="19 20">ATCC 6013</strain>
    </source>
</reference>
<comment type="similarity">
    <text evidence="13">Belongs to the helicase family. AddA subfamily.</text>
</comment>
<dbReference type="InterPro" id="IPR014152">
    <property type="entry name" value="AddA"/>
</dbReference>
<name>A0A0H3J2X8_CLOPA</name>
<dbReference type="GO" id="GO:0000724">
    <property type="term" value="P:double-strand break repair via homologous recombination"/>
    <property type="evidence" value="ECO:0007669"/>
    <property type="project" value="UniProtKB-UniRule"/>
</dbReference>
<keyword evidence="21" id="KW-1185">Reference proteome</keyword>
<evidence type="ECO:0000256" key="14">
    <source>
        <dbReference type="PROSITE-ProRule" id="PRU00560"/>
    </source>
</evidence>